<dbReference type="Proteomes" id="UP001209540">
    <property type="component" value="Unassembled WGS sequence"/>
</dbReference>
<accession>A0AAD5JV18</accession>
<name>A0AAD5JV18_9FUNG</name>
<keyword evidence="2" id="KW-1133">Transmembrane helix</keyword>
<reference evidence="3" key="2">
    <citation type="submission" date="2023-02" db="EMBL/GenBank/DDBJ databases">
        <authorList>
            <consortium name="DOE Joint Genome Institute"/>
            <person name="Mondo S.J."/>
            <person name="Chang Y."/>
            <person name="Wang Y."/>
            <person name="Ahrendt S."/>
            <person name="Andreopoulos W."/>
            <person name="Barry K."/>
            <person name="Beard J."/>
            <person name="Benny G.L."/>
            <person name="Blankenship S."/>
            <person name="Bonito G."/>
            <person name="Cuomo C."/>
            <person name="Desiro A."/>
            <person name="Gervers K.A."/>
            <person name="Hundley H."/>
            <person name="Kuo A."/>
            <person name="LaButti K."/>
            <person name="Lang B.F."/>
            <person name="Lipzen A."/>
            <person name="O'Donnell K."/>
            <person name="Pangilinan J."/>
            <person name="Reynolds N."/>
            <person name="Sandor L."/>
            <person name="Smith M.W."/>
            <person name="Tsang A."/>
            <person name="Grigoriev I.V."/>
            <person name="Stajich J.E."/>
            <person name="Spatafora J.W."/>
        </authorList>
    </citation>
    <scope>NUCLEOTIDE SEQUENCE</scope>
    <source>
        <strain evidence="3">RSA 2281</strain>
    </source>
</reference>
<feature type="region of interest" description="Disordered" evidence="1">
    <location>
        <begin position="41"/>
        <end position="67"/>
    </location>
</feature>
<feature type="transmembrane region" description="Helical" evidence="2">
    <location>
        <begin position="6"/>
        <end position="26"/>
    </location>
</feature>
<dbReference type="AlphaFoldDB" id="A0AAD5JV18"/>
<reference evidence="3" key="1">
    <citation type="journal article" date="2022" name="IScience">
        <title>Evolution of zygomycete secretomes and the origins of terrestrial fungal ecologies.</title>
        <authorList>
            <person name="Chang Y."/>
            <person name="Wang Y."/>
            <person name="Mondo S."/>
            <person name="Ahrendt S."/>
            <person name="Andreopoulos W."/>
            <person name="Barry K."/>
            <person name="Beard J."/>
            <person name="Benny G.L."/>
            <person name="Blankenship S."/>
            <person name="Bonito G."/>
            <person name="Cuomo C."/>
            <person name="Desiro A."/>
            <person name="Gervers K.A."/>
            <person name="Hundley H."/>
            <person name="Kuo A."/>
            <person name="LaButti K."/>
            <person name="Lang B.F."/>
            <person name="Lipzen A."/>
            <person name="O'Donnell K."/>
            <person name="Pangilinan J."/>
            <person name="Reynolds N."/>
            <person name="Sandor L."/>
            <person name="Smith M.E."/>
            <person name="Tsang A."/>
            <person name="Grigoriev I.V."/>
            <person name="Stajich J.E."/>
            <person name="Spatafora J.W."/>
        </authorList>
    </citation>
    <scope>NUCLEOTIDE SEQUENCE</scope>
    <source>
        <strain evidence="3">RSA 2281</strain>
    </source>
</reference>
<comment type="caution">
    <text evidence="3">The sequence shown here is derived from an EMBL/GenBank/DDBJ whole genome shotgun (WGS) entry which is preliminary data.</text>
</comment>
<keyword evidence="2" id="KW-0812">Transmembrane</keyword>
<organism evidence="3 4">
    <name type="scientific">Phascolomyces articulosus</name>
    <dbReference type="NCBI Taxonomy" id="60185"/>
    <lineage>
        <taxon>Eukaryota</taxon>
        <taxon>Fungi</taxon>
        <taxon>Fungi incertae sedis</taxon>
        <taxon>Mucoromycota</taxon>
        <taxon>Mucoromycotina</taxon>
        <taxon>Mucoromycetes</taxon>
        <taxon>Mucorales</taxon>
        <taxon>Lichtheimiaceae</taxon>
        <taxon>Phascolomyces</taxon>
    </lineage>
</organism>
<protein>
    <submittedName>
        <fullName evidence="3">Uncharacterized protein</fullName>
    </submittedName>
</protein>
<evidence type="ECO:0000256" key="1">
    <source>
        <dbReference type="SAM" id="MobiDB-lite"/>
    </source>
</evidence>
<feature type="compositionally biased region" description="Basic and acidic residues" evidence="1">
    <location>
        <begin position="44"/>
        <end position="67"/>
    </location>
</feature>
<keyword evidence="4" id="KW-1185">Reference proteome</keyword>
<dbReference type="EMBL" id="JAIXMP010000022">
    <property type="protein sequence ID" value="KAI9255687.1"/>
    <property type="molecule type" value="Genomic_DNA"/>
</dbReference>
<evidence type="ECO:0000313" key="4">
    <source>
        <dbReference type="Proteomes" id="UP001209540"/>
    </source>
</evidence>
<proteinExistence type="predicted"/>
<evidence type="ECO:0000313" key="3">
    <source>
        <dbReference type="EMBL" id="KAI9255687.1"/>
    </source>
</evidence>
<sequence>MSLAQFYTKIFGLGVMLGGGVEFMLVKSNYYQMLAASEAKQQAKQHDQEQQDIERFKRISQEQKEEQ</sequence>
<keyword evidence="2" id="KW-0472">Membrane</keyword>
<gene>
    <name evidence="3" type="ORF">BDA99DRAFT_517402</name>
</gene>
<evidence type="ECO:0000256" key="2">
    <source>
        <dbReference type="SAM" id="Phobius"/>
    </source>
</evidence>